<accession>A0A1X1D2L4</accession>
<dbReference type="GO" id="GO:0016034">
    <property type="term" value="F:maleylacetoacetate isomerase activity"/>
    <property type="evidence" value="ECO:0007669"/>
    <property type="project" value="TreeGrafter"/>
</dbReference>
<dbReference type="InterPro" id="IPR036249">
    <property type="entry name" value="Thioredoxin-like_sf"/>
</dbReference>
<dbReference type="InterPro" id="IPR010987">
    <property type="entry name" value="Glutathione-S-Trfase_C-like"/>
</dbReference>
<organism evidence="3 4">
    <name type="scientific">Pantoea rwandensis</name>
    <dbReference type="NCBI Taxonomy" id="1076550"/>
    <lineage>
        <taxon>Bacteria</taxon>
        <taxon>Pseudomonadati</taxon>
        <taxon>Pseudomonadota</taxon>
        <taxon>Gammaproteobacteria</taxon>
        <taxon>Enterobacterales</taxon>
        <taxon>Erwiniaceae</taxon>
        <taxon>Pantoea</taxon>
    </lineage>
</organism>
<dbReference type="PROSITE" id="PS50404">
    <property type="entry name" value="GST_NTER"/>
    <property type="match status" value="1"/>
</dbReference>
<dbReference type="Gene3D" id="3.40.30.10">
    <property type="entry name" value="Glutaredoxin"/>
    <property type="match status" value="1"/>
</dbReference>
<dbReference type="InterPro" id="IPR036282">
    <property type="entry name" value="Glutathione-S-Trfase_C_sf"/>
</dbReference>
<evidence type="ECO:0000259" key="1">
    <source>
        <dbReference type="PROSITE" id="PS50404"/>
    </source>
</evidence>
<dbReference type="GO" id="GO:0004364">
    <property type="term" value="F:glutathione transferase activity"/>
    <property type="evidence" value="ECO:0007669"/>
    <property type="project" value="TreeGrafter"/>
</dbReference>
<evidence type="ECO:0000313" key="4">
    <source>
        <dbReference type="Proteomes" id="UP000193558"/>
    </source>
</evidence>
<protein>
    <submittedName>
        <fullName evidence="3">Glutathione S-transferase</fullName>
    </submittedName>
</protein>
<dbReference type="EMBL" id="MLFR01000003">
    <property type="protein sequence ID" value="ORM70781.1"/>
    <property type="molecule type" value="Genomic_DNA"/>
</dbReference>
<dbReference type="OrthoDB" id="8634103at2"/>
<dbReference type="PROSITE" id="PS50405">
    <property type="entry name" value="GST_CTER"/>
    <property type="match status" value="1"/>
</dbReference>
<dbReference type="PANTHER" id="PTHR42673:SF4">
    <property type="entry name" value="MALEYLACETOACETATE ISOMERASE"/>
    <property type="match status" value="1"/>
</dbReference>
<dbReference type="SUPFAM" id="SSF52833">
    <property type="entry name" value="Thioredoxin-like"/>
    <property type="match status" value="1"/>
</dbReference>
<comment type="caution">
    <text evidence="3">The sequence shown here is derived from an EMBL/GenBank/DDBJ whole genome shotgun (WGS) entry which is preliminary data.</text>
</comment>
<dbReference type="Gene3D" id="1.20.1050.10">
    <property type="match status" value="1"/>
</dbReference>
<dbReference type="InterPro" id="IPR004046">
    <property type="entry name" value="GST_C"/>
</dbReference>
<gene>
    <name evidence="3" type="ORF">HA51_05670</name>
</gene>
<dbReference type="Pfam" id="PF00043">
    <property type="entry name" value="GST_C"/>
    <property type="match status" value="1"/>
</dbReference>
<dbReference type="InterPro" id="IPR004045">
    <property type="entry name" value="Glutathione_S-Trfase_N"/>
</dbReference>
<dbReference type="Pfam" id="PF13417">
    <property type="entry name" value="GST_N_3"/>
    <property type="match status" value="1"/>
</dbReference>
<evidence type="ECO:0000313" key="3">
    <source>
        <dbReference type="EMBL" id="ORM70781.1"/>
    </source>
</evidence>
<dbReference type="Proteomes" id="UP000193558">
    <property type="component" value="Unassembled WGS sequence"/>
</dbReference>
<dbReference type="GO" id="GO:0006559">
    <property type="term" value="P:L-phenylalanine catabolic process"/>
    <property type="evidence" value="ECO:0007669"/>
    <property type="project" value="TreeGrafter"/>
</dbReference>
<dbReference type="SUPFAM" id="SSF47616">
    <property type="entry name" value="GST C-terminal domain-like"/>
    <property type="match status" value="1"/>
</dbReference>
<proteinExistence type="predicted"/>
<dbReference type="PANTHER" id="PTHR42673">
    <property type="entry name" value="MALEYLACETOACETATE ISOMERASE"/>
    <property type="match status" value="1"/>
</dbReference>
<dbReference type="STRING" id="1076550.LH22_01945"/>
<dbReference type="eggNOG" id="COG0625">
    <property type="taxonomic scope" value="Bacteria"/>
</dbReference>
<feature type="domain" description="GST N-terminal" evidence="1">
    <location>
        <begin position="1"/>
        <end position="78"/>
    </location>
</feature>
<feature type="domain" description="GST C-terminal" evidence="2">
    <location>
        <begin position="83"/>
        <end position="203"/>
    </location>
</feature>
<reference evidence="3 4" key="1">
    <citation type="journal article" date="2017" name="Antonie Van Leeuwenhoek">
        <title>Phylogenomic resolution of the bacterial genus Pantoea and its relationship with Erwinia and Tatumella.</title>
        <authorList>
            <person name="Palmer M."/>
            <person name="Steenkamp E.T."/>
            <person name="Coetzee M.P."/>
            <person name="Chan W.Y."/>
            <person name="van Zyl E."/>
            <person name="De Maayer P."/>
            <person name="Coutinho T.A."/>
            <person name="Blom J."/>
            <person name="Smits T.H."/>
            <person name="Duffy B."/>
            <person name="Venter S.N."/>
        </authorList>
    </citation>
    <scope>NUCLEOTIDE SEQUENCE [LARGE SCALE GENOMIC DNA]</scope>
    <source>
        <strain evidence="3 4">LMG 26275</strain>
    </source>
</reference>
<dbReference type="CDD" id="cd03205">
    <property type="entry name" value="GST_C_6"/>
    <property type="match status" value="1"/>
</dbReference>
<keyword evidence="3" id="KW-0808">Transferase</keyword>
<dbReference type="AlphaFoldDB" id="A0A1X1D2L4"/>
<dbReference type="NCBIfam" id="NF007682">
    <property type="entry name" value="PRK10357.1"/>
    <property type="match status" value="1"/>
</dbReference>
<sequence length="203" mass="22640">MKLIGSYTSPFVRKISVILLEKGLVFEFVNQSPWVEDSHVPQYNPLGKVPALVDDNHLTWFDSSIIAQVIELRGDAPALLPDDALLSLQIRQLEKLADGINDAAVMIVREQMRPGDQQSEEVLLRNREKIQRGLDALETAAAQGEVFNNGTLNLADIATGCMIGYLNFRRVLPNWCVNRPALVKLAETLFKRESFARTVPPSS</sequence>
<name>A0A1X1D2L4_9GAMM</name>
<dbReference type="RefSeq" id="WP_084933020.1">
    <property type="nucleotide sequence ID" value="NZ_MLFR01000003.1"/>
</dbReference>
<dbReference type="GO" id="GO:0006749">
    <property type="term" value="P:glutathione metabolic process"/>
    <property type="evidence" value="ECO:0007669"/>
    <property type="project" value="TreeGrafter"/>
</dbReference>
<evidence type="ECO:0000259" key="2">
    <source>
        <dbReference type="PROSITE" id="PS50405"/>
    </source>
</evidence>